<organism evidence="7 8">
    <name type="scientific">Luteococcus japonicus</name>
    <dbReference type="NCBI Taxonomy" id="33984"/>
    <lineage>
        <taxon>Bacteria</taxon>
        <taxon>Bacillati</taxon>
        <taxon>Actinomycetota</taxon>
        <taxon>Actinomycetes</taxon>
        <taxon>Propionibacteriales</taxon>
        <taxon>Propionibacteriaceae</taxon>
        <taxon>Luteococcus</taxon>
    </lineage>
</organism>
<protein>
    <submittedName>
        <fullName evidence="7">GT2 family glycosyltransferase</fullName>
    </submittedName>
</protein>
<evidence type="ECO:0000259" key="6">
    <source>
        <dbReference type="Pfam" id="PF02709"/>
    </source>
</evidence>
<dbReference type="PANTHER" id="PTHR43179:SF12">
    <property type="entry name" value="GALACTOFURANOSYLTRANSFERASE GLFT2"/>
    <property type="match status" value="1"/>
</dbReference>
<sequence length="299" mass="31702">MNSGSPELAVVVIVHGRHEHLRRCLSSLADQVLPATRVVVVAMADDRAGALAEPTGAELGLPITLVAMDADPSRLPLARARNLGVAAADSANLVLLDVDCLADPFLLQRYADAMSSPRPPGLGSGPVVWCGPVTYLGPNARVDLPGSDPASTPRIDWQMVRSHRAPHTARPDPAAGALVPGTDLRLFWSLSYAITAADHAAAGGFDEAYEGYGGEDTDFARRLGTAGGGICWVGGADAYHQHHPVSRPPVEHVEDIVRNAALFRARWGSDCMTGWLEEFEGLGLVRRTGDGWQTVQGAR</sequence>
<dbReference type="AlphaFoldDB" id="A0A3N1ZPX3"/>
<gene>
    <name evidence="7" type="ORF">EDD41_0071</name>
</gene>
<dbReference type="Pfam" id="PF00535">
    <property type="entry name" value="Glycos_transf_2"/>
    <property type="match status" value="1"/>
</dbReference>
<feature type="domain" description="Glycosyltransferase 2-like" evidence="5">
    <location>
        <begin position="10"/>
        <end position="117"/>
    </location>
</feature>
<dbReference type="InterPro" id="IPR027791">
    <property type="entry name" value="Galactosyl_T_C"/>
</dbReference>
<evidence type="ECO:0000256" key="1">
    <source>
        <dbReference type="ARBA" id="ARBA00004776"/>
    </source>
</evidence>
<evidence type="ECO:0000259" key="5">
    <source>
        <dbReference type="Pfam" id="PF00535"/>
    </source>
</evidence>
<comment type="caution">
    <text evidence="7">The sequence shown here is derived from an EMBL/GenBank/DDBJ whole genome shotgun (WGS) entry which is preliminary data.</text>
</comment>
<dbReference type="SUPFAM" id="SSF53448">
    <property type="entry name" value="Nucleotide-diphospho-sugar transferases"/>
    <property type="match status" value="1"/>
</dbReference>
<reference evidence="7 8" key="1">
    <citation type="submission" date="2018-11" db="EMBL/GenBank/DDBJ databases">
        <title>Sequencing the genomes of 1000 actinobacteria strains.</title>
        <authorList>
            <person name="Klenk H.-P."/>
        </authorList>
    </citation>
    <scope>NUCLEOTIDE SEQUENCE [LARGE SCALE GENOMIC DNA]</scope>
    <source>
        <strain evidence="7 8">DSM 10546</strain>
    </source>
</reference>
<dbReference type="Gene3D" id="3.90.550.10">
    <property type="entry name" value="Spore Coat Polysaccharide Biosynthesis Protein SpsA, Chain A"/>
    <property type="match status" value="1"/>
</dbReference>
<dbReference type="PANTHER" id="PTHR43179">
    <property type="entry name" value="RHAMNOSYLTRANSFERASE WBBL"/>
    <property type="match status" value="1"/>
</dbReference>
<accession>A0A3N1ZPX3</accession>
<evidence type="ECO:0000256" key="3">
    <source>
        <dbReference type="ARBA" id="ARBA00022676"/>
    </source>
</evidence>
<dbReference type="Pfam" id="PF02709">
    <property type="entry name" value="Glyco_transf_7C"/>
    <property type="match status" value="1"/>
</dbReference>
<dbReference type="GO" id="GO:0016757">
    <property type="term" value="F:glycosyltransferase activity"/>
    <property type="evidence" value="ECO:0007669"/>
    <property type="project" value="UniProtKB-KW"/>
</dbReference>
<evidence type="ECO:0000256" key="4">
    <source>
        <dbReference type="ARBA" id="ARBA00022679"/>
    </source>
</evidence>
<evidence type="ECO:0000313" key="7">
    <source>
        <dbReference type="EMBL" id="ROR52953.1"/>
    </source>
</evidence>
<comment type="pathway">
    <text evidence="1">Cell wall biogenesis; cell wall polysaccharide biosynthesis.</text>
</comment>
<feature type="domain" description="Galactosyltransferase C-terminal" evidence="6">
    <location>
        <begin position="192"/>
        <end position="243"/>
    </location>
</feature>
<evidence type="ECO:0000256" key="2">
    <source>
        <dbReference type="ARBA" id="ARBA00006739"/>
    </source>
</evidence>
<keyword evidence="3" id="KW-0328">Glycosyltransferase</keyword>
<name>A0A3N1ZPX3_9ACTN</name>
<dbReference type="InterPro" id="IPR001173">
    <property type="entry name" value="Glyco_trans_2-like"/>
</dbReference>
<dbReference type="EMBL" id="RKHG01000001">
    <property type="protein sequence ID" value="ROR52953.1"/>
    <property type="molecule type" value="Genomic_DNA"/>
</dbReference>
<dbReference type="RefSeq" id="WP_123574605.1">
    <property type="nucleotide sequence ID" value="NZ_RKHG01000001.1"/>
</dbReference>
<dbReference type="InterPro" id="IPR029044">
    <property type="entry name" value="Nucleotide-diphossugar_trans"/>
</dbReference>
<keyword evidence="4 7" id="KW-0808">Transferase</keyword>
<evidence type="ECO:0000313" key="8">
    <source>
        <dbReference type="Proteomes" id="UP000275749"/>
    </source>
</evidence>
<comment type="similarity">
    <text evidence="2">Belongs to the glycosyltransferase 2 family.</text>
</comment>
<dbReference type="Proteomes" id="UP000275749">
    <property type="component" value="Unassembled WGS sequence"/>
</dbReference>
<proteinExistence type="inferred from homology"/>